<proteinExistence type="predicted"/>
<keyword evidence="1" id="KW-0689">Ribosomal protein</keyword>
<accession>A0AC61NCP3</accession>
<name>A0AC61NCP3_9BACT</name>
<evidence type="ECO:0000313" key="2">
    <source>
        <dbReference type="Proteomes" id="UP000826212"/>
    </source>
</evidence>
<sequence>MKTSEIKELSTAEIQERIATESEALVRMEMNHAVSPVDNPQSIRASRRTVARLKTILRLRQISETK</sequence>
<gene>
    <name evidence="1" type="primary">rpmC</name>
    <name evidence="1" type="ORF">K4L44_11635</name>
</gene>
<dbReference type="Proteomes" id="UP000826212">
    <property type="component" value="Chromosome"/>
</dbReference>
<reference evidence="1" key="1">
    <citation type="submission" date="2021-08" db="EMBL/GenBank/DDBJ databases">
        <title>Novel anaerobic bacterium isolated from sea squirt in East Sea, Republic of Korea.</title>
        <authorList>
            <person name="Nguyen T.H."/>
            <person name="Li Z."/>
            <person name="Lee Y.-J."/>
            <person name="Ko J."/>
            <person name="Kim S.-G."/>
        </authorList>
    </citation>
    <scope>NUCLEOTIDE SEQUENCE</scope>
    <source>
        <strain evidence="1">KCTC 25031</strain>
    </source>
</reference>
<keyword evidence="1" id="KW-0687">Ribonucleoprotein</keyword>
<organism evidence="1 2">
    <name type="scientific">Halosquirtibacter laminarini</name>
    <dbReference type="NCBI Taxonomy" id="3374600"/>
    <lineage>
        <taxon>Bacteria</taxon>
        <taxon>Pseudomonadati</taxon>
        <taxon>Bacteroidota</taxon>
        <taxon>Bacteroidia</taxon>
        <taxon>Marinilabiliales</taxon>
        <taxon>Prolixibacteraceae</taxon>
        <taxon>Halosquirtibacter</taxon>
    </lineage>
</organism>
<evidence type="ECO:0000313" key="1">
    <source>
        <dbReference type="EMBL" id="QZE13236.1"/>
    </source>
</evidence>
<dbReference type="EMBL" id="CP081303">
    <property type="protein sequence ID" value="QZE13236.1"/>
    <property type="molecule type" value="Genomic_DNA"/>
</dbReference>
<protein>
    <submittedName>
        <fullName evidence="1">50S ribosomal protein L29</fullName>
    </submittedName>
</protein>
<keyword evidence="2" id="KW-1185">Reference proteome</keyword>